<accession>A0A1A0QFH1</accession>
<dbReference type="Proteomes" id="UP000192772">
    <property type="component" value="Unassembled WGS sequence"/>
</dbReference>
<dbReference type="Gene3D" id="3.20.20.30">
    <property type="entry name" value="Luciferase-like domain"/>
    <property type="match status" value="1"/>
</dbReference>
<dbReference type="RefSeq" id="WP_064891824.1">
    <property type="nucleotide sequence ID" value="NZ_JBCGVB010000001.1"/>
</dbReference>
<dbReference type="InterPro" id="IPR011251">
    <property type="entry name" value="Luciferase-like_dom"/>
</dbReference>
<gene>
    <name evidence="2" type="ORF">BST23_18340</name>
</gene>
<proteinExistence type="predicted"/>
<feature type="domain" description="Luciferase-like" evidence="1">
    <location>
        <begin position="19"/>
        <end position="232"/>
    </location>
</feature>
<dbReference type="InterPro" id="IPR019921">
    <property type="entry name" value="Lucif-like_OxRdtase_Rv2161c"/>
</dbReference>
<organism evidence="2 3">
    <name type="scientific">Mycolicibacterium elephantis</name>
    <dbReference type="NCBI Taxonomy" id="81858"/>
    <lineage>
        <taxon>Bacteria</taxon>
        <taxon>Bacillati</taxon>
        <taxon>Actinomycetota</taxon>
        <taxon>Actinomycetes</taxon>
        <taxon>Mycobacteriales</taxon>
        <taxon>Mycobacteriaceae</taxon>
        <taxon>Mycolicibacterium</taxon>
    </lineage>
</organism>
<name>A0A1A0QFH1_9MYCO</name>
<dbReference type="InterPro" id="IPR050564">
    <property type="entry name" value="F420-G6PD/mer"/>
</dbReference>
<dbReference type="Pfam" id="PF00296">
    <property type="entry name" value="Bac_luciferase"/>
    <property type="match status" value="1"/>
</dbReference>
<dbReference type="AlphaFoldDB" id="A0A1A0QFH1"/>
<dbReference type="STRING" id="81858.BST23_18340"/>
<reference evidence="2 3" key="1">
    <citation type="submission" date="2017-02" db="EMBL/GenBank/DDBJ databases">
        <title>The new phylogeny of genus Mycobacterium.</title>
        <authorList>
            <person name="Tortoli E."/>
            <person name="Trovato A."/>
            <person name="Cirillo D.M."/>
        </authorList>
    </citation>
    <scope>NUCLEOTIDE SEQUENCE [LARGE SCALE GENOMIC DNA]</scope>
    <source>
        <strain evidence="2 3">FI-09383</strain>
    </source>
</reference>
<evidence type="ECO:0000313" key="2">
    <source>
        <dbReference type="EMBL" id="ORA63305.1"/>
    </source>
</evidence>
<dbReference type="PANTHER" id="PTHR43244">
    <property type="match status" value="1"/>
</dbReference>
<dbReference type="SUPFAM" id="SSF51679">
    <property type="entry name" value="Bacterial luciferase-like"/>
    <property type="match status" value="1"/>
</dbReference>
<dbReference type="PANTHER" id="PTHR43244:SF2">
    <property type="entry name" value="CONSERVED HYPOTHETICAL ALANINE AND PROLINE-RICH PROTEIN"/>
    <property type="match status" value="1"/>
</dbReference>
<comment type="caution">
    <text evidence="2">The sequence shown here is derived from an EMBL/GenBank/DDBJ whole genome shotgun (WGS) entry which is preliminary data.</text>
</comment>
<sequence>MDLGFVSLNTPRDLAPAVLAVELETRGFESIWVGEHPQLPVAAADQFPGGLLEAQKQMWDPFLSLLAAATATTTLRLGTAVTLPLERELFTTAKQVATLDQMSQGRLLLGVGVGARAELEVSRPIAWSDRYRALADMVAALDALWTADEPEHHGPFFEFDPVWSYPKPHQRPRPPLLAAATGPKAVSECVAWADGWLPGDAAFPDVAGALADFRRKADDAGRDPATLDLTIMAWGAPKLEKLAAYRDMGFNRAVLGGGRRDGSDPSATLSFLDRYAAMVDELRA</sequence>
<dbReference type="OrthoDB" id="7374740at2"/>
<dbReference type="NCBIfam" id="TIGR03619">
    <property type="entry name" value="F420_Rv2161c"/>
    <property type="match status" value="1"/>
</dbReference>
<dbReference type="GO" id="GO:0016705">
    <property type="term" value="F:oxidoreductase activity, acting on paired donors, with incorporation or reduction of molecular oxygen"/>
    <property type="evidence" value="ECO:0007669"/>
    <property type="project" value="InterPro"/>
</dbReference>
<protein>
    <submittedName>
        <fullName evidence="2">LLM class F420-dependent oxidoreductase</fullName>
    </submittedName>
</protein>
<evidence type="ECO:0000313" key="3">
    <source>
        <dbReference type="Proteomes" id="UP000192772"/>
    </source>
</evidence>
<accession>A0A1X0CT74</accession>
<evidence type="ECO:0000259" key="1">
    <source>
        <dbReference type="Pfam" id="PF00296"/>
    </source>
</evidence>
<dbReference type="EMBL" id="MVHP01000023">
    <property type="protein sequence ID" value="ORA63305.1"/>
    <property type="molecule type" value="Genomic_DNA"/>
</dbReference>
<dbReference type="InterPro" id="IPR036661">
    <property type="entry name" value="Luciferase-like_sf"/>
</dbReference>